<dbReference type="STRING" id="7994.ENSAMXP00000043143"/>
<dbReference type="Gene3D" id="1.10.238.10">
    <property type="entry name" value="EF-hand"/>
    <property type="match status" value="1"/>
</dbReference>
<dbReference type="SUPFAM" id="SSF54534">
    <property type="entry name" value="FKBP-like"/>
    <property type="match status" value="1"/>
</dbReference>
<dbReference type="InterPro" id="IPR011992">
    <property type="entry name" value="EF-hand-dom_pair"/>
</dbReference>
<dbReference type="PANTHER" id="PTHR46222:SF2">
    <property type="entry name" value="PEPTIDYL-PROLYL CIS-TRANS ISOMERASE FKBP7"/>
    <property type="match status" value="1"/>
</dbReference>
<dbReference type="PANTHER" id="PTHR46222">
    <property type="entry name" value="PEPTIDYL-PROLYL CIS-TRANS ISOMERASE FKBP7/14"/>
    <property type="match status" value="1"/>
</dbReference>
<feature type="domain" description="EF-hand" evidence="14">
    <location>
        <begin position="187"/>
        <end position="220"/>
    </location>
</feature>
<evidence type="ECO:0000313" key="16">
    <source>
        <dbReference type="Proteomes" id="UP000018467"/>
    </source>
</evidence>
<keyword evidence="3" id="KW-0479">Metal-binding</keyword>
<dbReference type="Bgee" id="ENSAMXG00000005202">
    <property type="expression patterns" value="Expressed in embryo and 14 other cell types or tissues"/>
</dbReference>
<dbReference type="InterPro" id="IPR046357">
    <property type="entry name" value="PPIase_dom_sf"/>
</dbReference>
<dbReference type="SUPFAM" id="SSF47473">
    <property type="entry name" value="EF-hand"/>
    <property type="match status" value="1"/>
</dbReference>
<name>A0A3B1JLD2_ASTMX</name>
<reference evidence="16" key="2">
    <citation type="journal article" date="2014" name="Nat. Commun.">
        <title>The cavefish genome reveals candidate genes for eye loss.</title>
        <authorList>
            <person name="McGaugh S.E."/>
            <person name="Gross J.B."/>
            <person name="Aken B."/>
            <person name="Blin M."/>
            <person name="Borowsky R."/>
            <person name="Chalopin D."/>
            <person name="Hinaux H."/>
            <person name="Jeffery W.R."/>
            <person name="Keene A."/>
            <person name="Ma L."/>
            <person name="Minx P."/>
            <person name="Murphy D."/>
            <person name="O'Quin K.E."/>
            <person name="Retaux S."/>
            <person name="Rohner N."/>
            <person name="Searle S.M."/>
            <person name="Stahl B.A."/>
            <person name="Tabin C."/>
            <person name="Volff J.N."/>
            <person name="Yoshizawa M."/>
            <person name="Warren W.C."/>
        </authorList>
    </citation>
    <scope>NUCLEOTIDE SEQUENCE [LARGE SCALE GENOMIC DNA]</scope>
    <source>
        <strain evidence="16">female</strain>
    </source>
</reference>
<dbReference type="PROSITE" id="PS50222">
    <property type="entry name" value="EF_HAND_2"/>
    <property type="match status" value="1"/>
</dbReference>
<proteinExistence type="predicted"/>
<evidence type="ECO:0000259" key="14">
    <source>
        <dbReference type="PROSITE" id="PS50222"/>
    </source>
</evidence>
<dbReference type="EC" id="5.2.1.8" evidence="2 11"/>
<reference evidence="15" key="3">
    <citation type="submission" date="2025-08" db="UniProtKB">
        <authorList>
            <consortium name="Ensembl"/>
        </authorList>
    </citation>
    <scope>IDENTIFICATION</scope>
</reference>
<evidence type="ECO:0000256" key="8">
    <source>
        <dbReference type="ARBA" id="ARBA00023110"/>
    </source>
</evidence>
<keyword evidence="16" id="KW-1185">Reference proteome</keyword>
<dbReference type="PROSITE" id="PS00018">
    <property type="entry name" value="EF_HAND_1"/>
    <property type="match status" value="1"/>
</dbReference>
<dbReference type="InterPro" id="IPR018247">
    <property type="entry name" value="EF_Hand_1_Ca_BS"/>
</dbReference>
<keyword evidence="6" id="KW-0256">Endoplasmic reticulum</keyword>
<accession>A0A3B1JLD2</accession>
<dbReference type="FunFam" id="3.10.50.40:FF:000006">
    <property type="entry name" value="Peptidyl-prolyl cis-trans isomerase"/>
    <property type="match status" value="1"/>
</dbReference>
<keyword evidence="4" id="KW-0732">Signal</keyword>
<evidence type="ECO:0000256" key="12">
    <source>
        <dbReference type="SAM" id="Phobius"/>
    </source>
</evidence>
<keyword evidence="8 11" id="KW-0697">Rotamase</keyword>
<dbReference type="GO" id="GO:0005783">
    <property type="term" value="C:endoplasmic reticulum"/>
    <property type="evidence" value="ECO:0007669"/>
    <property type="project" value="UniProtKB-ARBA"/>
</dbReference>
<evidence type="ECO:0000256" key="7">
    <source>
        <dbReference type="ARBA" id="ARBA00022837"/>
    </source>
</evidence>
<evidence type="ECO:0000256" key="5">
    <source>
        <dbReference type="ARBA" id="ARBA00022737"/>
    </source>
</evidence>
<evidence type="ECO:0000256" key="2">
    <source>
        <dbReference type="ARBA" id="ARBA00013194"/>
    </source>
</evidence>
<reference evidence="15" key="4">
    <citation type="submission" date="2025-09" db="UniProtKB">
        <authorList>
            <consortium name="Ensembl"/>
        </authorList>
    </citation>
    <scope>IDENTIFICATION</scope>
</reference>
<organism evidence="15 16">
    <name type="scientific">Astyanax mexicanus</name>
    <name type="common">Blind cave fish</name>
    <name type="synonym">Astyanax fasciatus mexicanus</name>
    <dbReference type="NCBI Taxonomy" id="7994"/>
    <lineage>
        <taxon>Eukaryota</taxon>
        <taxon>Metazoa</taxon>
        <taxon>Chordata</taxon>
        <taxon>Craniata</taxon>
        <taxon>Vertebrata</taxon>
        <taxon>Euteleostomi</taxon>
        <taxon>Actinopterygii</taxon>
        <taxon>Neopterygii</taxon>
        <taxon>Teleostei</taxon>
        <taxon>Ostariophysi</taxon>
        <taxon>Characiformes</taxon>
        <taxon>Characoidei</taxon>
        <taxon>Acestrorhamphidae</taxon>
        <taxon>Acestrorhamphinae</taxon>
        <taxon>Astyanax</taxon>
    </lineage>
</organism>
<dbReference type="Proteomes" id="UP000018467">
    <property type="component" value="Unassembled WGS sequence"/>
</dbReference>
<evidence type="ECO:0000256" key="6">
    <source>
        <dbReference type="ARBA" id="ARBA00022824"/>
    </source>
</evidence>
<sequence length="220" mass="25152">MHITGVFLQYIILHWVLYLQFFCCFSGFICADVSGDSVQIQVVFKPENCSQKSKRGDLLNAHYDGFLQQDGSQFYCSRSAKRGEPHWFVLGVGEVIKGLDLGLKDMCPGEKRKITVPPSLAFGAQGKHPVPPNSTVIFEVELLHIRRGPRSIEAFKEMDLNSDQTLTKDEHLKMEAKNLKVQKEESYFEDVVKDVFRRNDKDSDGTLSIKEYNVYEHDEL</sequence>
<evidence type="ECO:0000256" key="3">
    <source>
        <dbReference type="ARBA" id="ARBA00022723"/>
    </source>
</evidence>
<protein>
    <recommendedName>
        <fullName evidence="2 11">peptidylprolyl isomerase</fullName>
        <ecNumber evidence="2 11">5.2.1.8</ecNumber>
    </recommendedName>
</protein>
<dbReference type="InterPro" id="IPR001179">
    <property type="entry name" value="PPIase_FKBP_dom"/>
</dbReference>
<evidence type="ECO:0000313" key="15">
    <source>
        <dbReference type="Ensembl" id="ENSAMXP00000043143.1"/>
    </source>
</evidence>
<evidence type="ECO:0000256" key="4">
    <source>
        <dbReference type="ARBA" id="ARBA00022729"/>
    </source>
</evidence>
<reference evidence="16" key="1">
    <citation type="submission" date="2013-03" db="EMBL/GenBank/DDBJ databases">
        <authorList>
            <person name="Jeffery W."/>
            <person name="Warren W."/>
            <person name="Wilson R.K."/>
        </authorList>
    </citation>
    <scope>NUCLEOTIDE SEQUENCE</scope>
    <source>
        <strain evidence="16">female</strain>
    </source>
</reference>
<keyword evidence="12" id="KW-0472">Membrane</keyword>
<keyword evidence="12" id="KW-0812">Transmembrane</keyword>
<evidence type="ECO:0000256" key="10">
    <source>
        <dbReference type="ARBA" id="ARBA00023235"/>
    </source>
</evidence>
<dbReference type="InterPro" id="IPR052273">
    <property type="entry name" value="PPIase_FKBP"/>
</dbReference>
<keyword evidence="7" id="KW-0106">Calcium</keyword>
<keyword evidence="12" id="KW-1133">Transmembrane helix</keyword>
<dbReference type="Ensembl" id="ENSAMXT00000030458.1">
    <property type="protein sequence ID" value="ENSAMXP00000043143.1"/>
    <property type="gene ID" value="ENSAMXG00000005202.2"/>
</dbReference>
<keyword evidence="5" id="KW-0677">Repeat</keyword>
<dbReference type="GO" id="GO:0005509">
    <property type="term" value="F:calcium ion binding"/>
    <property type="evidence" value="ECO:0007669"/>
    <property type="project" value="InterPro"/>
</dbReference>
<dbReference type="InParanoid" id="A0A3B1JLD2"/>
<dbReference type="GeneTree" id="ENSGT00940000159964"/>
<evidence type="ECO:0000256" key="11">
    <source>
        <dbReference type="PROSITE-ProRule" id="PRU00277"/>
    </source>
</evidence>
<keyword evidence="10 11" id="KW-0413">Isomerase</keyword>
<feature type="transmembrane region" description="Helical" evidence="12">
    <location>
        <begin position="7"/>
        <end position="29"/>
    </location>
</feature>
<evidence type="ECO:0000259" key="13">
    <source>
        <dbReference type="PROSITE" id="PS50059"/>
    </source>
</evidence>
<dbReference type="Gene3D" id="3.10.50.40">
    <property type="match status" value="1"/>
</dbReference>
<feature type="domain" description="PPIase FKBP-type" evidence="13">
    <location>
        <begin position="56"/>
        <end position="146"/>
    </location>
</feature>
<dbReference type="InterPro" id="IPR002048">
    <property type="entry name" value="EF_hand_dom"/>
</dbReference>
<dbReference type="Pfam" id="PF00254">
    <property type="entry name" value="FKBP_C"/>
    <property type="match status" value="1"/>
</dbReference>
<dbReference type="PROSITE" id="PS50059">
    <property type="entry name" value="FKBP_PPIASE"/>
    <property type="match status" value="1"/>
</dbReference>
<keyword evidence="9" id="KW-0325">Glycoprotein</keyword>
<dbReference type="AlphaFoldDB" id="A0A3B1JLD2"/>
<dbReference type="GO" id="GO:0003755">
    <property type="term" value="F:peptidyl-prolyl cis-trans isomerase activity"/>
    <property type="evidence" value="ECO:0007669"/>
    <property type="project" value="UniProtKB-KW"/>
</dbReference>
<comment type="catalytic activity">
    <reaction evidence="1 11">
        <text>[protein]-peptidylproline (omega=180) = [protein]-peptidylproline (omega=0)</text>
        <dbReference type="Rhea" id="RHEA:16237"/>
        <dbReference type="Rhea" id="RHEA-COMP:10747"/>
        <dbReference type="Rhea" id="RHEA-COMP:10748"/>
        <dbReference type="ChEBI" id="CHEBI:83833"/>
        <dbReference type="ChEBI" id="CHEBI:83834"/>
        <dbReference type="EC" id="5.2.1.8"/>
    </reaction>
</comment>
<evidence type="ECO:0000256" key="9">
    <source>
        <dbReference type="ARBA" id="ARBA00023180"/>
    </source>
</evidence>
<evidence type="ECO:0000256" key="1">
    <source>
        <dbReference type="ARBA" id="ARBA00000971"/>
    </source>
</evidence>